<keyword evidence="2" id="KW-1185">Reference proteome</keyword>
<dbReference type="EMBL" id="JAFBMS010000282">
    <property type="protein sequence ID" value="KAG9331838.1"/>
    <property type="molecule type" value="Genomic_DNA"/>
</dbReference>
<dbReference type="OrthoDB" id="10061326at2759"/>
<evidence type="ECO:0000313" key="1">
    <source>
        <dbReference type="EMBL" id="KAG9331838.1"/>
    </source>
</evidence>
<proteinExistence type="predicted"/>
<dbReference type="AlphaFoldDB" id="A0A8T2N1T7"/>
<protein>
    <submittedName>
        <fullName evidence="1">Uncharacterized protein</fullName>
    </submittedName>
</protein>
<gene>
    <name evidence="1" type="ORF">JZ751_016897</name>
</gene>
<sequence>MTEPAQSTAKLQDLQLGLQQESPLTRYTMMNTTVPLLRIYFDGSHDLRKDFRLSRETMNTLMHHLNLQKRHGWGHHLEVLILVYRATSLSTLLLLRGVVLGLSRVLLEGWGWVPASDAVGRGLLMEEWGDGWLWLAPLTQREGIFTILPDLQSILAFEVLRWVGSNLTTEQHVYNYQHSWAQKIIENTFGIMESQAPRYRERKSLLATPKSLQAAMPSPTSTVTQNWHH</sequence>
<reference evidence="1" key="1">
    <citation type="thesis" date="2021" institute="BYU ScholarsArchive" country="Provo, UT, USA">
        <title>Applications of and Algorithms for Genome Assembly and Genomic Analyses with an Emphasis on Marine Teleosts.</title>
        <authorList>
            <person name="Pickett B.D."/>
        </authorList>
    </citation>
    <scope>NUCLEOTIDE SEQUENCE</scope>
    <source>
        <strain evidence="1">HI-2016</strain>
    </source>
</reference>
<comment type="caution">
    <text evidence="1">The sequence shown here is derived from an EMBL/GenBank/DDBJ whole genome shotgun (WGS) entry which is preliminary data.</text>
</comment>
<dbReference type="Proteomes" id="UP000824540">
    <property type="component" value="Unassembled WGS sequence"/>
</dbReference>
<organism evidence="1 2">
    <name type="scientific">Albula glossodonta</name>
    <name type="common">roundjaw bonefish</name>
    <dbReference type="NCBI Taxonomy" id="121402"/>
    <lineage>
        <taxon>Eukaryota</taxon>
        <taxon>Metazoa</taxon>
        <taxon>Chordata</taxon>
        <taxon>Craniata</taxon>
        <taxon>Vertebrata</taxon>
        <taxon>Euteleostomi</taxon>
        <taxon>Actinopterygii</taxon>
        <taxon>Neopterygii</taxon>
        <taxon>Teleostei</taxon>
        <taxon>Albuliformes</taxon>
        <taxon>Albulidae</taxon>
        <taxon>Albula</taxon>
    </lineage>
</organism>
<evidence type="ECO:0000313" key="2">
    <source>
        <dbReference type="Proteomes" id="UP000824540"/>
    </source>
</evidence>
<name>A0A8T2N1T7_9TELE</name>
<accession>A0A8T2N1T7</accession>